<feature type="domain" description="DUF4398" evidence="2">
    <location>
        <begin position="33"/>
        <end position="108"/>
    </location>
</feature>
<dbReference type="Pfam" id="PF14346">
    <property type="entry name" value="DUF4398"/>
    <property type="match status" value="1"/>
</dbReference>
<evidence type="ECO:0000313" key="4">
    <source>
        <dbReference type="Proteomes" id="UP000829194"/>
    </source>
</evidence>
<dbReference type="InterPro" id="IPR025511">
    <property type="entry name" value="DUF4398"/>
</dbReference>
<sequence>MPTSFAQIRLPLLAAVLASGLAGCASTPPPTGDLSAAQQAVIRADDADADQYAPQDLAAARSALSGAQAAMSQGKDEDARRLALTAAAEADLAFAHSRETLANAELNQRRAEIAELRRRLQSGGDQ</sequence>
<dbReference type="Gene3D" id="1.20.1270.390">
    <property type="match status" value="1"/>
</dbReference>
<dbReference type="Proteomes" id="UP000829194">
    <property type="component" value="Chromosome"/>
</dbReference>
<evidence type="ECO:0000259" key="2">
    <source>
        <dbReference type="Pfam" id="PF14346"/>
    </source>
</evidence>
<protein>
    <submittedName>
        <fullName evidence="3">DUF4398 domain-containing protein</fullName>
    </submittedName>
</protein>
<evidence type="ECO:0000256" key="1">
    <source>
        <dbReference type="SAM" id="SignalP"/>
    </source>
</evidence>
<dbReference type="RefSeq" id="WP_083512669.1">
    <property type="nucleotide sequence ID" value="NZ_CP011131.1"/>
</dbReference>
<keyword evidence="1" id="KW-0732">Signal</keyword>
<name>A0ABY3X7T0_9GAMM</name>
<reference evidence="3 4" key="1">
    <citation type="submission" date="2022-03" db="EMBL/GenBank/DDBJ databases">
        <title>Complete genome sequence of Lysobacter capsici VKM B-2533 and Lysobacter gummosus 10.1.1, promising sources of lytic agents.</title>
        <authorList>
            <person name="Tarlachkov S.V."/>
            <person name="Kudryakova I.V."/>
            <person name="Afoshin A.S."/>
            <person name="Leontyevskaya E.A."/>
            <person name="Leontyevskaya N.V."/>
        </authorList>
    </citation>
    <scope>NUCLEOTIDE SEQUENCE [LARGE SCALE GENOMIC DNA]</scope>
    <source>
        <strain evidence="3 4">10.1.1</strain>
    </source>
</reference>
<keyword evidence="4" id="KW-1185">Reference proteome</keyword>
<feature type="signal peptide" evidence="1">
    <location>
        <begin position="1"/>
        <end position="24"/>
    </location>
</feature>
<dbReference type="EMBL" id="CP093547">
    <property type="protein sequence ID" value="UNP28638.1"/>
    <property type="molecule type" value="Genomic_DNA"/>
</dbReference>
<evidence type="ECO:0000313" key="3">
    <source>
        <dbReference type="EMBL" id="UNP28638.1"/>
    </source>
</evidence>
<feature type="chain" id="PRO_5047114863" evidence="1">
    <location>
        <begin position="25"/>
        <end position="126"/>
    </location>
</feature>
<accession>A0ABY3X7T0</accession>
<proteinExistence type="predicted"/>
<organism evidence="3 4">
    <name type="scientific">Lysobacter gummosus</name>
    <dbReference type="NCBI Taxonomy" id="262324"/>
    <lineage>
        <taxon>Bacteria</taxon>
        <taxon>Pseudomonadati</taxon>
        <taxon>Pseudomonadota</taxon>
        <taxon>Gammaproteobacteria</taxon>
        <taxon>Lysobacterales</taxon>
        <taxon>Lysobacteraceae</taxon>
        <taxon>Lysobacter</taxon>
    </lineage>
</organism>
<gene>
    <name evidence="3" type="ORF">MOV92_19460</name>
</gene>